<name>A0A9P1GT82_9DINO</name>
<gene>
    <name evidence="3" type="ORF">C1SCF055_LOCUS45001</name>
</gene>
<feature type="region of interest" description="Disordered" evidence="1">
    <location>
        <begin position="1"/>
        <end position="21"/>
    </location>
</feature>
<dbReference type="Proteomes" id="UP001152797">
    <property type="component" value="Unassembled WGS sequence"/>
</dbReference>
<evidence type="ECO:0000256" key="1">
    <source>
        <dbReference type="SAM" id="MobiDB-lite"/>
    </source>
</evidence>
<reference evidence="4 5" key="2">
    <citation type="submission" date="2024-05" db="EMBL/GenBank/DDBJ databases">
        <authorList>
            <person name="Chen Y."/>
            <person name="Shah S."/>
            <person name="Dougan E. K."/>
            <person name="Thang M."/>
            <person name="Chan C."/>
        </authorList>
    </citation>
    <scope>NUCLEOTIDE SEQUENCE [LARGE SCALE GENOMIC DNA]</scope>
</reference>
<reference evidence="3" key="1">
    <citation type="submission" date="2022-10" db="EMBL/GenBank/DDBJ databases">
        <authorList>
            <person name="Chen Y."/>
            <person name="Dougan E. K."/>
            <person name="Chan C."/>
            <person name="Rhodes N."/>
            <person name="Thang M."/>
        </authorList>
    </citation>
    <scope>NUCLEOTIDE SEQUENCE</scope>
</reference>
<evidence type="ECO:0000256" key="2">
    <source>
        <dbReference type="SAM" id="Phobius"/>
    </source>
</evidence>
<accession>A0A9P1GT82</accession>
<proteinExistence type="predicted"/>
<organism evidence="3">
    <name type="scientific">Cladocopium goreaui</name>
    <dbReference type="NCBI Taxonomy" id="2562237"/>
    <lineage>
        <taxon>Eukaryota</taxon>
        <taxon>Sar</taxon>
        <taxon>Alveolata</taxon>
        <taxon>Dinophyceae</taxon>
        <taxon>Suessiales</taxon>
        <taxon>Symbiodiniaceae</taxon>
        <taxon>Cladocopium</taxon>
    </lineage>
</organism>
<keyword evidence="2" id="KW-1133">Transmembrane helix</keyword>
<feature type="region of interest" description="Disordered" evidence="1">
    <location>
        <begin position="163"/>
        <end position="186"/>
    </location>
</feature>
<sequence>MSATASRTEPGDDNGSNGSAECDNVSANFSQNCSTDADQNLTGNADGGWLNDSNLTAGGAFSLTYRVSTTVPMGPGSTSSFSGREQLSMQSEEYFFTKGFMILSFLLVAVFSYSCWRQRSARAALVPGDMQLSSLSEWIGGEDDDDIPIAGPLSRRARLPLSISQPGNADYYDMSTPRLEGRHPGR</sequence>
<keyword evidence="2" id="KW-0472">Membrane</keyword>
<keyword evidence="5" id="KW-1185">Reference proteome</keyword>
<evidence type="ECO:0000313" key="4">
    <source>
        <dbReference type="EMBL" id="CAL4807907.1"/>
    </source>
</evidence>
<dbReference type="EMBL" id="CAMXCT020006822">
    <property type="protein sequence ID" value="CAL1173970.1"/>
    <property type="molecule type" value="Genomic_DNA"/>
</dbReference>
<protein>
    <submittedName>
        <fullName evidence="3">Uncharacterized protein</fullName>
    </submittedName>
</protein>
<dbReference type="OrthoDB" id="330209at2759"/>
<dbReference type="EMBL" id="CAMXCT010006822">
    <property type="protein sequence ID" value="CAI4020595.1"/>
    <property type="molecule type" value="Genomic_DNA"/>
</dbReference>
<evidence type="ECO:0000313" key="3">
    <source>
        <dbReference type="EMBL" id="CAI4020595.1"/>
    </source>
</evidence>
<dbReference type="EMBL" id="CAMXCT030006822">
    <property type="protein sequence ID" value="CAL4807907.1"/>
    <property type="molecule type" value="Genomic_DNA"/>
</dbReference>
<feature type="transmembrane region" description="Helical" evidence="2">
    <location>
        <begin position="95"/>
        <end position="116"/>
    </location>
</feature>
<comment type="caution">
    <text evidence="3">The sequence shown here is derived from an EMBL/GenBank/DDBJ whole genome shotgun (WGS) entry which is preliminary data.</text>
</comment>
<dbReference type="AlphaFoldDB" id="A0A9P1GT82"/>
<evidence type="ECO:0000313" key="5">
    <source>
        <dbReference type="Proteomes" id="UP001152797"/>
    </source>
</evidence>
<keyword evidence="2" id="KW-0812">Transmembrane</keyword>